<gene>
    <name evidence="1" type="ORF">AW06_002523</name>
</gene>
<dbReference type="AlphaFoldDB" id="A0A080M7B3"/>
<organism evidence="1 2">
    <name type="scientific">Candidatus Accumulibacter cognatus</name>
    <dbReference type="NCBI Taxonomy" id="2954383"/>
    <lineage>
        <taxon>Bacteria</taxon>
        <taxon>Pseudomonadati</taxon>
        <taxon>Pseudomonadota</taxon>
        <taxon>Betaproteobacteria</taxon>
        <taxon>Candidatus Accumulibacter</taxon>
    </lineage>
</organism>
<accession>A0A080M7B3</accession>
<protein>
    <submittedName>
        <fullName evidence="1">Uncharacterized protein</fullName>
    </submittedName>
</protein>
<proteinExistence type="predicted"/>
<dbReference type="RefSeq" id="WP_034949766.1">
    <property type="nucleotide sequence ID" value="NZ_JDST02000056.1"/>
</dbReference>
<dbReference type="STRING" id="1453999.AW06_002523"/>
<evidence type="ECO:0000313" key="1">
    <source>
        <dbReference type="EMBL" id="KFB76380.1"/>
    </source>
</evidence>
<name>A0A080M7B3_9PROT</name>
<dbReference type="EMBL" id="JDST02000056">
    <property type="protein sequence ID" value="KFB76380.1"/>
    <property type="molecule type" value="Genomic_DNA"/>
</dbReference>
<evidence type="ECO:0000313" key="2">
    <source>
        <dbReference type="Proteomes" id="UP000021315"/>
    </source>
</evidence>
<keyword evidence="2" id="KW-1185">Reference proteome</keyword>
<reference evidence="1" key="1">
    <citation type="submission" date="2014-02" db="EMBL/GenBank/DDBJ databases">
        <title>Expanding our view of genomic diversity in Candidatus Accumulibacter clades.</title>
        <authorList>
            <person name="Skennerton C.T."/>
            <person name="Barr J.J."/>
            <person name="Slater F.R."/>
            <person name="Bond P.L."/>
            <person name="Tyson G.W."/>
        </authorList>
    </citation>
    <scope>NUCLEOTIDE SEQUENCE [LARGE SCALE GENOMIC DNA]</scope>
</reference>
<comment type="caution">
    <text evidence="1">The sequence shown here is derived from an EMBL/GenBank/DDBJ whole genome shotgun (WGS) entry which is preliminary data.</text>
</comment>
<sequence length="193" mass="21486">MPDDGAFDFDMAEIANAIVSTAETVLIRPIEALPRIDAFHGCRAPEDGCILGVEFPWAAPGVCIVDYYRSPAGWLVFLETGANSLTIRLRHEDTGIEPTHSKLGITRTWRAGRRGPFDYLRRIIFSAVNEDRSPLYDLMLARALPDLFAAPLRQRLPTPLDLSLTVMGDTAYPARDEILSTLLRPVVERHPSN</sequence>
<dbReference type="Proteomes" id="UP000021315">
    <property type="component" value="Unassembled WGS sequence"/>
</dbReference>